<dbReference type="PANTHER" id="PTHR10170:SF10">
    <property type="entry name" value="HUNTINGTIN"/>
    <property type="match status" value="1"/>
</dbReference>
<dbReference type="SUPFAM" id="SSF48371">
    <property type="entry name" value="ARM repeat"/>
    <property type="match status" value="3"/>
</dbReference>
<dbReference type="InterPro" id="IPR000091">
    <property type="entry name" value="Huntingtin"/>
</dbReference>
<keyword evidence="5" id="KW-0963">Cytoplasm</keyword>
<dbReference type="InterPro" id="IPR024613">
    <property type="entry name" value="Huntingtin_N_HEAT_rpt-2"/>
</dbReference>
<dbReference type="Gene3D" id="1.25.10.10">
    <property type="entry name" value="Leucine-rich Repeat Variant"/>
    <property type="match status" value="2"/>
</dbReference>
<dbReference type="EMBL" id="OU900098">
    <property type="protein sequence ID" value="CAG9862370.1"/>
    <property type="molecule type" value="Genomic_DNA"/>
</dbReference>
<dbReference type="InterPro" id="IPR048413">
    <property type="entry name" value="Htt_C-HEAT_rpt"/>
</dbReference>
<accession>A0A9N9TW07</accession>
<dbReference type="OrthoDB" id="10065698at2759"/>
<evidence type="ECO:0000256" key="4">
    <source>
        <dbReference type="ARBA" id="ARBA00007153"/>
    </source>
</evidence>
<comment type="similarity">
    <text evidence="4">Belongs to the huntingtin family.</text>
</comment>
<dbReference type="GO" id="GO:0005634">
    <property type="term" value="C:nucleus"/>
    <property type="evidence" value="ECO:0007669"/>
    <property type="project" value="UniProtKB-SubCell"/>
</dbReference>
<evidence type="ECO:0000256" key="5">
    <source>
        <dbReference type="ARBA" id="ARBA00022490"/>
    </source>
</evidence>
<dbReference type="Pfam" id="PF20927">
    <property type="entry name" value="Htt_C-HEAT"/>
    <property type="match status" value="3"/>
</dbReference>
<comment type="function">
    <text evidence="1">May play a role in microtubule-mediated transport or vesicle function.</text>
</comment>
<dbReference type="Pfam" id="PF20926">
    <property type="entry name" value="Htt_N-HEAT_1"/>
    <property type="match status" value="1"/>
</dbReference>
<dbReference type="GO" id="GO:0005737">
    <property type="term" value="C:cytoplasm"/>
    <property type="evidence" value="ECO:0007669"/>
    <property type="project" value="UniProtKB-SubCell"/>
</dbReference>
<dbReference type="Pfam" id="PF12372">
    <property type="entry name" value="Htt_N-HEAT"/>
    <property type="match status" value="1"/>
</dbReference>
<evidence type="ECO:0000313" key="7">
    <source>
        <dbReference type="EMBL" id="CAG9862370.1"/>
    </source>
</evidence>
<comment type="subcellular location">
    <subcellularLocation>
        <location evidence="3">Cytoplasm</location>
    </subcellularLocation>
    <subcellularLocation>
        <location evidence="2">Nucleus</location>
    </subcellularLocation>
</comment>
<evidence type="ECO:0008006" key="9">
    <source>
        <dbReference type="Google" id="ProtNLM"/>
    </source>
</evidence>
<evidence type="ECO:0000256" key="3">
    <source>
        <dbReference type="ARBA" id="ARBA00004496"/>
    </source>
</evidence>
<dbReference type="Proteomes" id="UP001153712">
    <property type="component" value="Chromosome 5"/>
</dbReference>
<keyword evidence="6" id="KW-0539">Nucleus</keyword>
<protein>
    <recommendedName>
        <fullName evidence="9">Huntingtin</fullName>
    </recommendedName>
</protein>
<gene>
    <name evidence="7" type="ORF">PHYEVI_LOCUS8685</name>
</gene>
<proteinExistence type="inferred from homology"/>
<evidence type="ECO:0000313" key="8">
    <source>
        <dbReference type="Proteomes" id="UP001153712"/>
    </source>
</evidence>
<dbReference type="InterPro" id="IPR011989">
    <property type="entry name" value="ARM-like"/>
</dbReference>
<keyword evidence="8" id="KW-1185">Reference proteome</keyword>
<reference evidence="7" key="1">
    <citation type="submission" date="2022-01" db="EMBL/GenBank/DDBJ databases">
        <authorList>
            <person name="King R."/>
        </authorList>
    </citation>
    <scope>NUCLEOTIDE SEQUENCE</scope>
</reference>
<dbReference type="InterPro" id="IPR028426">
    <property type="entry name" value="Huntingtin_fam"/>
</dbReference>
<dbReference type="InterPro" id="IPR048412">
    <property type="entry name" value="Htt_bridge"/>
</dbReference>
<dbReference type="PRINTS" id="PR00375">
    <property type="entry name" value="HUNTINGTIN"/>
</dbReference>
<evidence type="ECO:0000256" key="1">
    <source>
        <dbReference type="ARBA" id="ARBA00002907"/>
    </source>
</evidence>
<dbReference type="PANTHER" id="PTHR10170">
    <property type="entry name" value="HUNTINGTON DISEASE PROTEIN"/>
    <property type="match status" value="1"/>
</dbReference>
<dbReference type="InterPro" id="IPR016024">
    <property type="entry name" value="ARM-type_fold"/>
</dbReference>
<organism evidence="7 8">
    <name type="scientific">Phyllotreta striolata</name>
    <name type="common">Striped flea beetle</name>
    <name type="synonym">Crioceris striolata</name>
    <dbReference type="NCBI Taxonomy" id="444603"/>
    <lineage>
        <taxon>Eukaryota</taxon>
        <taxon>Metazoa</taxon>
        <taxon>Ecdysozoa</taxon>
        <taxon>Arthropoda</taxon>
        <taxon>Hexapoda</taxon>
        <taxon>Insecta</taxon>
        <taxon>Pterygota</taxon>
        <taxon>Neoptera</taxon>
        <taxon>Endopterygota</taxon>
        <taxon>Coleoptera</taxon>
        <taxon>Polyphaga</taxon>
        <taxon>Cucujiformia</taxon>
        <taxon>Chrysomeloidea</taxon>
        <taxon>Chrysomelidae</taxon>
        <taxon>Galerucinae</taxon>
        <taxon>Alticini</taxon>
        <taxon>Phyllotreta</taxon>
    </lineage>
</organism>
<evidence type="ECO:0000256" key="6">
    <source>
        <dbReference type="ARBA" id="ARBA00023242"/>
    </source>
</evidence>
<name>A0A9N9TW07_PHYSR</name>
<sequence length="2772" mass="316760">MATQEKLQKSLDGLKNLSKSTKNSADISKKKEKLQYCYTITEAIANPAIKVSSNFHVLLGSTVEVFLLLCDDDDPDIRMTSEECLNRIIRSSNGYIGKIQIELHKEIKKNGSARPLRIALGLFSLLAHNIRPHKGKPYVANLFPSLIKIAGRKEELVHETLANSLPKIMKALGCFTTENEIKALLKAFLVNVSNDSSVIRRTTTNCILSICTNCKNPSVFMMYCFNNLLDILVPVNAEHFTSQILGVLSCIKILIPSIFSFNIDTNFLVKNNMQEKLLQIFELCLYYTSHKDHNIANISLELLKVILECPSEGLRKQLLIAKGLGSHRIFSIDKSRILSNRSSSQLSVATTTNTDDNLFSDSDLTETLQSDVEKWIDDSKFSMMNIGFAKTKEKSQSLDKMNRFDGDMTKNSDFGYGESNKFNKDGFMGKKKAHSIEKTLDIMDYSEHSSENSYNEVDEKSSNIDEAIREIEIGNILDEVPVEYCIRLISKQFLLDGSGSYISEKKVRVSVKFLALSCLSTLLGLQPSGIFMHLDKTYCLNSKKVSNQRICDVLLYRNHPDPQLRGAVRSMLGHFFKVVSNLCEEPYDKWLDVKSGVELNNDSFKSQNLVKIFIEGLNDESATCVRQTLLALDINLRYLLESQQSNLVMSVLNILPQLSSNPYWLVKVSLCELVSKIDYITVYYVTENNDFQQKVLHNILFSLLNDTDQRVRTSAATAIVKIIPRLFYPEYLNEETLISKAILDVKKISRSCKYSELDTNINKKHFINHMPFPFNNISVNPCKQIDFSLSKIVSKLSNFVLTAVSKDFLSGCVEALCLLAGKYPCTVYKNSWTTMDFLICEELKTPDLLKFSLNFLTNSSQVYGLQTHIDLLKLTTNLYAGNSLAILKPSNPEETTSSWSMYSNTAFALISDDFLHHTIKLLCIFHHILNDLTPVHPHAKPILPNLPNTANLSPLKRRKSDLDKKSLSLKLDKDEKVEKKDIKMNYLGLFVQSDHYMKIYETIKASFVNYKISLDVASSKTFLDLLNLTLKALSVILEVGSLAEFERLAEEILGYFRSTFVVDAPATVECVQQLLKCLFGTNLTANIAEFPLTKRDEKNRSDGFFRNVFQRPLNDVSLFFRVFGNVSRHDFVDDGSVIGFLHRTKAKRRSVILTRTSDKILANYIRIFEPMVIKSLKQYTITSSVDLQCQVLQLLSQLIQLRVNYCLLDSEQVFIGFVLKQFEFIEEGQIPSVERLIPKIFQFLVQLSYSKQHSKSIIGVPKIIQLCDGLMASGQPAATHCIPALEPIVEDIFLTRNKANTIDYKELETTREVVLSMLLRLCENTKVLDLVSLILEESNIEKWYEWSNMVFQVILPMLKQNKLKLDNADALVAVKRFILALNPDVFKPYDQIIVMFFQELPDANADSTIFRNWFSKIDILFLLIIPVKENALLAKINRLKSEFSPGCIFENVKTKADPLNVNNNADTFQDISSEVIFVKYLFRILHVSSGRCLIEIERAEEGFVVEQLFGFLVHCCYLFHKADHPNISKMAVDILTRRCENELQETNNNFSRLATFYPVLSAHWCNLMNLINLKSYHQLENTIVKNPAMNLEVTRIASTIARCDFLSINAPDFNDFSSFLKTNAELLIDLHNELPVFEFISYAHLTPERSQLFIENVSEIIRKGKCSSIYKMKTLQCIEKCHQSQIGAVLKLLIPDMIKFHHSTVSRTATNLASRKIEILLTLSTEEVTSQLSKEDFIQIQNDLIDLNIVKKSETLVGLLNKLSLQCYGLQPIKFEKRRTVNPEDIKELKVDRKWFLNQLQSKYDDSSIGRFIAELLNKVEYNEIVSFMSSSGFNKHILRDCLRLGMMNLSKLRANEGCDLLRASIDCLLKDVSNVVSKITTPHQVFSPVERPSSDPETLYTAKMTELFENEEVSNLLYSIAKCVPLFSENILRDPYYKICDNNLEDLVKYSVLCLEYVHYLETQNRDFRVHLTDICLTASDCILRNVVTSYFLGVDSNVTWLCSSINSLYSLVNALLRSDNPLLDVPKYSLNKDSSPVQATHQIYKLTCWFFDLKSINTTKIPDFLFDRIKSLTVCLARLPLVNSYALIPRRAWKIGWQPDRMEGEFGTVVTALPIDILQDTDVLQEYIYRINLLGWTSRQQFEETWMCLLSVLCATRDDLDSFELNDILYASSLAMKSITTLLLETLTYPDVGDPNVSRLMHISRNNPIDEMSISVQKLKKIQNYLQLNYQNSSHNSDNYRINNVFNLRNLEKCSENYSCGQVSVKYMLIATNSIEETQEILPVLETHRHRMKRLEGMGLDVNSCLQFLIDYYSQLMQVKSKTHIRILHELVKSTTMISDLFTDKSQFSWMLQAFLQLSKTHNSEDEFLHQYLVIGICKAVAVLSPELDTYEQLKKLLVQYLKSPYLTSRMASLYGILYILEGCKLSNIKFGGISEEMQLILPCAVEYVQLNLSPFYDALRKSQEHISLVWSLAFYLVENIDEIHMEQNFVTTVLSTAFSNLKSKNPSWFHAILMKGLERLLIIKKNVLLESFGKQYLKLALDKMKSDNPTVSILGTQLLLSYMYIDCGDHLQSVQTQSNVPTSPEHLVQTIETISAIFERIKKGYVCEVELLCAVLPNVLDDFFTPADILTKVIGEFLSSQQPHPKLLSKVVFQVFQSAIQQNQLSLLQDWVVFSLSNFTQSFSIGMATWCLTCFFVSASSNDWLRSYFPYVQTRVGRYEYEDKYMLCIAGANFYNSLTNEKQRQTFVDNFAKVRNQPDTPFNDLLLSL</sequence>
<dbReference type="Pfam" id="PF20925">
    <property type="entry name" value="Htt_bridge"/>
    <property type="match status" value="1"/>
</dbReference>
<dbReference type="InterPro" id="IPR048411">
    <property type="entry name" value="Htt_N_HEAT_rpt-1"/>
</dbReference>
<evidence type="ECO:0000256" key="2">
    <source>
        <dbReference type="ARBA" id="ARBA00004123"/>
    </source>
</evidence>